<dbReference type="InterPro" id="IPR036388">
    <property type="entry name" value="WH-like_DNA-bd_sf"/>
</dbReference>
<reference evidence="5 6" key="1">
    <citation type="submission" date="2024-09" db="EMBL/GenBank/DDBJ databases">
        <authorList>
            <person name="Sun Q."/>
            <person name="Mori K."/>
        </authorList>
    </citation>
    <scope>NUCLEOTIDE SEQUENCE [LARGE SCALE GENOMIC DNA]</scope>
    <source>
        <strain evidence="5 6">TISTR 1856</strain>
    </source>
</reference>
<keyword evidence="6" id="KW-1185">Reference proteome</keyword>
<dbReference type="CDD" id="cd06170">
    <property type="entry name" value="LuxR_C_like"/>
    <property type="match status" value="1"/>
</dbReference>
<evidence type="ECO:0000256" key="3">
    <source>
        <dbReference type="ARBA" id="ARBA00023163"/>
    </source>
</evidence>
<dbReference type="InterPro" id="IPR016032">
    <property type="entry name" value="Sig_transdc_resp-reg_C-effctor"/>
</dbReference>
<feature type="domain" description="HTH luxR-type" evidence="4">
    <location>
        <begin position="282"/>
        <end position="347"/>
    </location>
</feature>
<dbReference type="RefSeq" id="WP_380139216.1">
    <property type="nucleotide sequence ID" value="NZ_JBHLUI010000010.1"/>
</dbReference>
<gene>
    <name evidence="5" type="ORF">ACFFVI_10175</name>
</gene>
<accession>A0ABV5LTE8</accession>
<dbReference type="Pfam" id="PF00196">
    <property type="entry name" value="GerE"/>
    <property type="match status" value="1"/>
</dbReference>
<dbReference type="SMART" id="SM00421">
    <property type="entry name" value="HTH_LUXR"/>
    <property type="match status" value="1"/>
</dbReference>
<evidence type="ECO:0000313" key="5">
    <source>
        <dbReference type="EMBL" id="MFB9377339.1"/>
    </source>
</evidence>
<dbReference type="PROSITE" id="PS50043">
    <property type="entry name" value="HTH_LUXR_2"/>
    <property type="match status" value="1"/>
</dbReference>
<dbReference type="Proteomes" id="UP001589748">
    <property type="component" value="Unassembled WGS sequence"/>
</dbReference>
<dbReference type="PROSITE" id="PS00622">
    <property type="entry name" value="HTH_LUXR_1"/>
    <property type="match status" value="1"/>
</dbReference>
<dbReference type="Gene3D" id="1.10.10.10">
    <property type="entry name" value="Winged helix-like DNA-binding domain superfamily/Winged helix DNA-binding domain"/>
    <property type="match status" value="1"/>
</dbReference>
<dbReference type="PANTHER" id="PTHR44688:SF16">
    <property type="entry name" value="DNA-BINDING TRANSCRIPTIONAL ACTIVATOR DEVR_DOSR"/>
    <property type="match status" value="1"/>
</dbReference>
<keyword evidence="2" id="KW-0238">DNA-binding</keyword>
<evidence type="ECO:0000256" key="2">
    <source>
        <dbReference type="ARBA" id="ARBA00023125"/>
    </source>
</evidence>
<evidence type="ECO:0000259" key="4">
    <source>
        <dbReference type="PROSITE" id="PS50043"/>
    </source>
</evidence>
<evidence type="ECO:0000313" key="6">
    <source>
        <dbReference type="Proteomes" id="UP001589748"/>
    </source>
</evidence>
<keyword evidence="3" id="KW-0804">Transcription</keyword>
<keyword evidence="1" id="KW-0805">Transcription regulation</keyword>
<dbReference type="EMBL" id="JBHMDM010000005">
    <property type="protein sequence ID" value="MFB9377339.1"/>
    <property type="molecule type" value="Genomic_DNA"/>
</dbReference>
<organism evidence="5 6">
    <name type="scientific">Kineococcus gynurae</name>
    <dbReference type="NCBI Taxonomy" id="452979"/>
    <lineage>
        <taxon>Bacteria</taxon>
        <taxon>Bacillati</taxon>
        <taxon>Actinomycetota</taxon>
        <taxon>Actinomycetes</taxon>
        <taxon>Kineosporiales</taxon>
        <taxon>Kineosporiaceae</taxon>
        <taxon>Kineococcus</taxon>
    </lineage>
</organism>
<proteinExistence type="predicted"/>
<dbReference type="PANTHER" id="PTHR44688">
    <property type="entry name" value="DNA-BINDING TRANSCRIPTIONAL ACTIVATOR DEVR_DOSR"/>
    <property type="match status" value="1"/>
</dbReference>
<dbReference type="PRINTS" id="PR00038">
    <property type="entry name" value="HTHLUXR"/>
</dbReference>
<evidence type="ECO:0000256" key="1">
    <source>
        <dbReference type="ARBA" id="ARBA00023015"/>
    </source>
</evidence>
<protein>
    <submittedName>
        <fullName evidence="5">LuxR C-terminal-related transcriptional regulator</fullName>
    </submittedName>
</protein>
<comment type="caution">
    <text evidence="5">The sequence shown here is derived from an EMBL/GenBank/DDBJ whole genome shotgun (WGS) entry which is preliminary data.</text>
</comment>
<sequence length="357" mass="36910">MSGRVDPDAVAAQVLRELPAGGDHLDVLRAAAAALRGRLGYDVAVWATVDPVTTMWTSCLLDGMARDPALEAAVFDNEYRADDVLKLSDLAAAGRSGTAWNATRGDVTTSVRHRDLLGPAGFDDELRVVLTDGVTPWGALLLLRGGTPFDAGETRTVDAMARGLATALRGGLLRGGSPAAPTGTVGPAGLVLCGPDGSVTAMTDEAADLLGRSRGTATVEAPGVRGLPQVLASVLASRRAGGPSTASAPTDDGRWLLFTATSLAGTEAVAVEQLPAHRWADLLVRGHGLTPRERDVLLLVAAGRTNRQVASQLGISDFTVGDHLKAVFAKMGVGSRGELVASLFQDAFAPLHRSDVC</sequence>
<dbReference type="InterPro" id="IPR000792">
    <property type="entry name" value="Tscrpt_reg_LuxR_C"/>
</dbReference>
<name>A0ABV5LTE8_9ACTN</name>
<dbReference type="SUPFAM" id="SSF46894">
    <property type="entry name" value="C-terminal effector domain of the bipartite response regulators"/>
    <property type="match status" value="1"/>
</dbReference>